<feature type="region of interest" description="Disordered" evidence="2">
    <location>
        <begin position="27"/>
        <end position="73"/>
    </location>
</feature>
<dbReference type="STRING" id="1798371.A2W14_04040"/>
<dbReference type="InterPro" id="IPR008972">
    <property type="entry name" value="Cupredoxin"/>
</dbReference>
<evidence type="ECO:0000259" key="3">
    <source>
        <dbReference type="Pfam" id="PF13473"/>
    </source>
</evidence>
<keyword evidence="1" id="KW-0479">Metal-binding</keyword>
<evidence type="ECO:0000313" key="4">
    <source>
        <dbReference type="EMBL" id="OGG03657.1"/>
    </source>
</evidence>
<accession>A0A1F5YUL8</accession>
<sequence length="164" mass="18473">MNKYLIGFIVVLLVAVGGYNLIKGSQTKVPSQTEVNEEQTETLEDESLIDSQEEEAEDAKESDEENEATQEDADVKTFNLDAINFSYNIKEIRVKKGTRVKINLVRKQGFHDLVIDEFNARTKQLGEGSEDSVEFVADKTGTFEYYCSVGQHRQQGMVGKLIVE</sequence>
<gene>
    <name evidence="4" type="ORF">A2W14_04040</name>
</gene>
<dbReference type="SUPFAM" id="SSF49503">
    <property type="entry name" value="Cupredoxins"/>
    <property type="match status" value="1"/>
</dbReference>
<evidence type="ECO:0000256" key="1">
    <source>
        <dbReference type="ARBA" id="ARBA00022723"/>
    </source>
</evidence>
<dbReference type="EMBL" id="MFJA01000018">
    <property type="protein sequence ID" value="OGG03657.1"/>
    <property type="molecule type" value="Genomic_DNA"/>
</dbReference>
<dbReference type="GO" id="GO:0046872">
    <property type="term" value="F:metal ion binding"/>
    <property type="evidence" value="ECO:0007669"/>
    <property type="project" value="UniProtKB-KW"/>
</dbReference>
<dbReference type="Gene3D" id="2.60.40.420">
    <property type="entry name" value="Cupredoxins - blue copper proteins"/>
    <property type="match status" value="1"/>
</dbReference>
<name>A0A1F5YUL8_9BACT</name>
<proteinExistence type="predicted"/>
<dbReference type="AlphaFoldDB" id="A0A1F5YUL8"/>
<dbReference type="Proteomes" id="UP000176665">
    <property type="component" value="Unassembled WGS sequence"/>
</dbReference>
<dbReference type="InterPro" id="IPR033138">
    <property type="entry name" value="Cu_oxidase_CS"/>
</dbReference>
<reference evidence="4 5" key="1">
    <citation type="journal article" date="2016" name="Nat. Commun.">
        <title>Thousands of microbial genomes shed light on interconnected biogeochemical processes in an aquifer system.</title>
        <authorList>
            <person name="Anantharaman K."/>
            <person name="Brown C.T."/>
            <person name="Hug L.A."/>
            <person name="Sharon I."/>
            <person name="Castelle C.J."/>
            <person name="Probst A.J."/>
            <person name="Thomas B.C."/>
            <person name="Singh A."/>
            <person name="Wilkins M.J."/>
            <person name="Karaoz U."/>
            <person name="Brodie E.L."/>
            <person name="Williams K.H."/>
            <person name="Hubbard S.S."/>
            <person name="Banfield J.F."/>
        </authorList>
    </citation>
    <scope>NUCLEOTIDE SEQUENCE [LARGE SCALE GENOMIC DNA]</scope>
</reference>
<comment type="caution">
    <text evidence="4">The sequence shown here is derived from an EMBL/GenBank/DDBJ whole genome shotgun (WGS) entry which is preliminary data.</text>
</comment>
<organism evidence="4 5">
    <name type="scientific">Candidatus Gottesmanbacteria bacterium RBG_16_37_8</name>
    <dbReference type="NCBI Taxonomy" id="1798371"/>
    <lineage>
        <taxon>Bacteria</taxon>
        <taxon>Candidatus Gottesmaniibacteriota</taxon>
    </lineage>
</organism>
<dbReference type="InterPro" id="IPR028096">
    <property type="entry name" value="EfeO_Cupredoxin"/>
</dbReference>
<dbReference type="Pfam" id="PF13473">
    <property type="entry name" value="Cupredoxin_1"/>
    <property type="match status" value="1"/>
</dbReference>
<feature type="compositionally biased region" description="Acidic residues" evidence="2">
    <location>
        <begin position="35"/>
        <end position="72"/>
    </location>
</feature>
<dbReference type="PROSITE" id="PS00079">
    <property type="entry name" value="MULTICOPPER_OXIDASE1"/>
    <property type="match status" value="1"/>
</dbReference>
<feature type="domain" description="EfeO-type cupredoxin-like" evidence="3">
    <location>
        <begin position="69"/>
        <end position="163"/>
    </location>
</feature>
<protein>
    <recommendedName>
        <fullName evidence="3">EfeO-type cupredoxin-like domain-containing protein</fullName>
    </recommendedName>
</protein>
<evidence type="ECO:0000313" key="5">
    <source>
        <dbReference type="Proteomes" id="UP000176665"/>
    </source>
</evidence>
<evidence type="ECO:0000256" key="2">
    <source>
        <dbReference type="SAM" id="MobiDB-lite"/>
    </source>
</evidence>